<proteinExistence type="predicted"/>
<accession>X0UVI5</accession>
<comment type="caution">
    <text evidence="1">The sequence shown here is derived from an EMBL/GenBank/DDBJ whole genome shotgun (WGS) entry which is preliminary data.</text>
</comment>
<protein>
    <submittedName>
        <fullName evidence="1">Uncharacterized protein</fullName>
    </submittedName>
</protein>
<name>X0UVI5_9ZZZZ</name>
<gene>
    <name evidence="1" type="ORF">S01H1_32583</name>
</gene>
<dbReference type="AlphaFoldDB" id="X0UVI5"/>
<evidence type="ECO:0000313" key="1">
    <source>
        <dbReference type="EMBL" id="GAG04318.1"/>
    </source>
</evidence>
<sequence length="187" mass="22233">LNAMMMERDAIETRVLAEYLYKNQQEARVWWEAESKRERKQFAFFKLVEGVENGHTWEELWNIVSMYIHPTSRATPAYSGIKRNFGYKLHLRGFYAPLPIAFSFNEAIEICLEFTDSFMHWFKEDLPFPSELSKNLEMLVQAYDDQSKKLMERARLEQQKIDGEIEATRLSKEQIIQLWGLLDKSPR</sequence>
<reference evidence="1" key="1">
    <citation type="journal article" date="2014" name="Front. Microbiol.">
        <title>High frequency of phylogenetically diverse reductive dehalogenase-homologous genes in deep subseafloor sedimentary metagenomes.</title>
        <authorList>
            <person name="Kawai M."/>
            <person name="Futagami T."/>
            <person name="Toyoda A."/>
            <person name="Takaki Y."/>
            <person name="Nishi S."/>
            <person name="Hori S."/>
            <person name="Arai W."/>
            <person name="Tsubouchi T."/>
            <person name="Morono Y."/>
            <person name="Uchiyama I."/>
            <person name="Ito T."/>
            <person name="Fujiyama A."/>
            <person name="Inagaki F."/>
            <person name="Takami H."/>
        </authorList>
    </citation>
    <scope>NUCLEOTIDE SEQUENCE</scope>
    <source>
        <strain evidence="1">Expedition CK06-06</strain>
    </source>
</reference>
<dbReference type="EMBL" id="BARS01020182">
    <property type="protein sequence ID" value="GAG04318.1"/>
    <property type="molecule type" value="Genomic_DNA"/>
</dbReference>
<feature type="non-terminal residue" evidence="1">
    <location>
        <position position="1"/>
    </location>
</feature>
<organism evidence="1">
    <name type="scientific">marine sediment metagenome</name>
    <dbReference type="NCBI Taxonomy" id="412755"/>
    <lineage>
        <taxon>unclassified sequences</taxon>
        <taxon>metagenomes</taxon>
        <taxon>ecological metagenomes</taxon>
    </lineage>
</organism>